<accession>A0AAP0ASZ9</accession>
<evidence type="ECO:0000313" key="1">
    <source>
        <dbReference type="EMBL" id="KAK8913961.1"/>
    </source>
</evidence>
<evidence type="ECO:0008006" key="3">
    <source>
        <dbReference type="Google" id="ProtNLM"/>
    </source>
</evidence>
<comment type="caution">
    <text evidence="1">The sequence shown here is derived from an EMBL/GenBank/DDBJ whole genome shotgun (WGS) entry which is preliminary data.</text>
</comment>
<dbReference type="PANTHER" id="PTHR34576:SF2">
    <property type="entry name" value="MEMBRANE-ASSOCIATED KINASE REGULATOR 6-RELATED"/>
    <property type="match status" value="1"/>
</dbReference>
<keyword evidence="2" id="KW-1185">Reference proteome</keyword>
<proteinExistence type="predicted"/>
<dbReference type="Proteomes" id="UP001418222">
    <property type="component" value="Unassembled WGS sequence"/>
</dbReference>
<evidence type="ECO:0000313" key="2">
    <source>
        <dbReference type="Proteomes" id="UP001418222"/>
    </source>
</evidence>
<dbReference type="InterPro" id="IPR044699">
    <property type="entry name" value="MAKR6"/>
</dbReference>
<protein>
    <recommendedName>
        <fullName evidence="3">Membrane-associated kinase regulator 6</fullName>
    </recommendedName>
</protein>
<sequence>MDPAVFSMRWADSILFDFDLPRRESSPLVHADQIFSNGQLVPFSSMKKEASFSPVSISDSVLTRSVSLDSLNKLLTKRRKSPVKILRKYLNFLIPLYKKVRKLKMISEQGKARSYGVSSARMSGEFSGIDRVQSNQVFDVGIESSIQDAVLHCKKSIAET</sequence>
<dbReference type="EMBL" id="JBBWWQ010000021">
    <property type="protein sequence ID" value="KAK8913961.1"/>
    <property type="molecule type" value="Genomic_DNA"/>
</dbReference>
<reference evidence="1 2" key="1">
    <citation type="journal article" date="2022" name="Nat. Plants">
        <title>Genomes of leafy and leafless Platanthera orchids illuminate the evolution of mycoheterotrophy.</title>
        <authorList>
            <person name="Li M.H."/>
            <person name="Liu K.W."/>
            <person name="Li Z."/>
            <person name="Lu H.C."/>
            <person name="Ye Q.L."/>
            <person name="Zhang D."/>
            <person name="Wang J.Y."/>
            <person name="Li Y.F."/>
            <person name="Zhong Z.M."/>
            <person name="Liu X."/>
            <person name="Yu X."/>
            <person name="Liu D.K."/>
            <person name="Tu X.D."/>
            <person name="Liu B."/>
            <person name="Hao Y."/>
            <person name="Liao X.Y."/>
            <person name="Jiang Y.T."/>
            <person name="Sun W.H."/>
            <person name="Chen J."/>
            <person name="Chen Y.Q."/>
            <person name="Ai Y."/>
            <person name="Zhai J.W."/>
            <person name="Wu S.S."/>
            <person name="Zhou Z."/>
            <person name="Hsiao Y.Y."/>
            <person name="Wu W.L."/>
            <person name="Chen Y.Y."/>
            <person name="Lin Y.F."/>
            <person name="Hsu J.L."/>
            <person name="Li C.Y."/>
            <person name="Wang Z.W."/>
            <person name="Zhao X."/>
            <person name="Zhong W.Y."/>
            <person name="Ma X.K."/>
            <person name="Ma L."/>
            <person name="Huang J."/>
            <person name="Chen G.Z."/>
            <person name="Huang M.Z."/>
            <person name="Huang L."/>
            <person name="Peng D.H."/>
            <person name="Luo Y.B."/>
            <person name="Zou S.Q."/>
            <person name="Chen S.P."/>
            <person name="Lan S."/>
            <person name="Tsai W.C."/>
            <person name="Van de Peer Y."/>
            <person name="Liu Z.J."/>
        </authorList>
    </citation>
    <scope>NUCLEOTIDE SEQUENCE [LARGE SCALE GENOMIC DNA]</scope>
    <source>
        <strain evidence="1">Lor287</strain>
    </source>
</reference>
<gene>
    <name evidence="1" type="ORF">KSP39_PZI024312</name>
</gene>
<organism evidence="1 2">
    <name type="scientific">Platanthera zijinensis</name>
    <dbReference type="NCBI Taxonomy" id="2320716"/>
    <lineage>
        <taxon>Eukaryota</taxon>
        <taxon>Viridiplantae</taxon>
        <taxon>Streptophyta</taxon>
        <taxon>Embryophyta</taxon>
        <taxon>Tracheophyta</taxon>
        <taxon>Spermatophyta</taxon>
        <taxon>Magnoliopsida</taxon>
        <taxon>Liliopsida</taxon>
        <taxon>Asparagales</taxon>
        <taxon>Orchidaceae</taxon>
        <taxon>Orchidoideae</taxon>
        <taxon>Orchideae</taxon>
        <taxon>Orchidinae</taxon>
        <taxon>Platanthera</taxon>
    </lineage>
</organism>
<dbReference type="PANTHER" id="PTHR34576">
    <property type="entry name" value="MEMBRANE-ASSOCIATED KINASE REGULATOR 6-RELATED"/>
    <property type="match status" value="1"/>
</dbReference>
<dbReference type="AlphaFoldDB" id="A0AAP0ASZ9"/>
<name>A0AAP0ASZ9_9ASPA</name>